<keyword evidence="5 8" id="KW-1133">Transmembrane helix</keyword>
<evidence type="ECO:0000256" key="8">
    <source>
        <dbReference type="SAM" id="Phobius"/>
    </source>
</evidence>
<dbReference type="InterPro" id="IPR007369">
    <property type="entry name" value="Peptidase_A22B_SPP"/>
</dbReference>
<feature type="region of interest" description="Disordered" evidence="7">
    <location>
        <begin position="316"/>
        <end position="343"/>
    </location>
</feature>
<evidence type="ECO:0000256" key="2">
    <source>
        <dbReference type="ARBA" id="ARBA00006859"/>
    </source>
</evidence>
<dbReference type="AlphaFoldDB" id="A0A7S0Q5W2"/>
<proteinExistence type="inferred from homology"/>
<evidence type="ECO:0000256" key="4">
    <source>
        <dbReference type="ARBA" id="ARBA00022801"/>
    </source>
</evidence>
<feature type="transmembrane region" description="Helical" evidence="8">
    <location>
        <begin position="120"/>
        <end position="141"/>
    </location>
</feature>
<evidence type="ECO:0000256" key="7">
    <source>
        <dbReference type="SAM" id="MobiDB-lite"/>
    </source>
</evidence>
<dbReference type="GO" id="GO:0033619">
    <property type="term" value="P:membrane protein proteolysis"/>
    <property type="evidence" value="ECO:0007669"/>
    <property type="project" value="TreeGrafter"/>
</dbReference>
<keyword evidence="6 8" id="KW-0472">Membrane</keyword>
<evidence type="ECO:0000256" key="5">
    <source>
        <dbReference type="ARBA" id="ARBA00022989"/>
    </source>
</evidence>
<accession>A0A7S0Q5W2</accession>
<dbReference type="PANTHER" id="PTHR12174:SF75">
    <property type="entry name" value="SIGNAL PEPTIDE PEPTIDASE-LIKE 2"/>
    <property type="match status" value="1"/>
</dbReference>
<feature type="transmembrane region" description="Helical" evidence="8">
    <location>
        <begin position="91"/>
        <end position="108"/>
    </location>
</feature>
<organism evidence="9">
    <name type="scientific">Coccolithus braarudii</name>
    <dbReference type="NCBI Taxonomy" id="221442"/>
    <lineage>
        <taxon>Eukaryota</taxon>
        <taxon>Haptista</taxon>
        <taxon>Haptophyta</taxon>
        <taxon>Prymnesiophyceae</taxon>
        <taxon>Coccolithales</taxon>
        <taxon>Coccolithaceae</taxon>
        <taxon>Coccolithus</taxon>
    </lineage>
</organism>
<feature type="transmembrane region" description="Helical" evidence="8">
    <location>
        <begin position="241"/>
        <end position="262"/>
    </location>
</feature>
<evidence type="ECO:0000256" key="1">
    <source>
        <dbReference type="ARBA" id="ARBA00004127"/>
    </source>
</evidence>
<dbReference type="SMART" id="SM00730">
    <property type="entry name" value="PSN"/>
    <property type="match status" value="1"/>
</dbReference>
<keyword evidence="4" id="KW-0378">Hydrolase</keyword>
<evidence type="ECO:0000256" key="3">
    <source>
        <dbReference type="ARBA" id="ARBA00022692"/>
    </source>
</evidence>
<feature type="transmembrane region" description="Helical" evidence="8">
    <location>
        <begin position="12"/>
        <end position="38"/>
    </location>
</feature>
<feature type="transmembrane region" description="Helical" evidence="8">
    <location>
        <begin position="59"/>
        <end position="85"/>
    </location>
</feature>
<evidence type="ECO:0000256" key="6">
    <source>
        <dbReference type="ARBA" id="ARBA00023136"/>
    </source>
</evidence>
<dbReference type="GO" id="GO:0042500">
    <property type="term" value="F:aspartic endopeptidase activity, intramembrane cleaving"/>
    <property type="evidence" value="ECO:0007669"/>
    <property type="project" value="InterPro"/>
</dbReference>
<dbReference type="GO" id="GO:0098554">
    <property type="term" value="C:cytoplasmic side of endoplasmic reticulum membrane"/>
    <property type="evidence" value="ECO:0007669"/>
    <property type="project" value="TreeGrafter"/>
</dbReference>
<protein>
    <submittedName>
        <fullName evidence="9">Uncharacterized protein</fullName>
    </submittedName>
</protein>
<reference evidence="9" key="1">
    <citation type="submission" date="2021-01" db="EMBL/GenBank/DDBJ databases">
        <authorList>
            <person name="Corre E."/>
            <person name="Pelletier E."/>
            <person name="Niang G."/>
            <person name="Scheremetjew M."/>
            <person name="Finn R."/>
            <person name="Kale V."/>
            <person name="Holt S."/>
            <person name="Cochrane G."/>
            <person name="Meng A."/>
            <person name="Brown T."/>
            <person name="Cohen L."/>
        </authorList>
    </citation>
    <scope>NUCLEOTIDE SEQUENCE</scope>
    <source>
        <strain evidence="9">PLY182g</strain>
    </source>
</reference>
<dbReference type="InterPro" id="IPR006639">
    <property type="entry name" value="Preselin/SPP"/>
</dbReference>
<dbReference type="Pfam" id="PF04258">
    <property type="entry name" value="Peptidase_A22B"/>
    <property type="match status" value="1"/>
</dbReference>
<dbReference type="GO" id="GO:0098553">
    <property type="term" value="C:lumenal side of endoplasmic reticulum membrane"/>
    <property type="evidence" value="ECO:0007669"/>
    <property type="project" value="TreeGrafter"/>
</dbReference>
<comment type="similarity">
    <text evidence="2">Belongs to the peptidase A22B family.</text>
</comment>
<feature type="transmembrane region" description="Helical" evidence="8">
    <location>
        <begin position="274"/>
        <end position="292"/>
    </location>
</feature>
<gene>
    <name evidence="9" type="ORF">CPEL01642_LOCUS16147</name>
</gene>
<dbReference type="GO" id="GO:0005765">
    <property type="term" value="C:lysosomal membrane"/>
    <property type="evidence" value="ECO:0007669"/>
    <property type="project" value="TreeGrafter"/>
</dbReference>
<name>A0A7S0Q5W2_9EUKA</name>
<comment type="subcellular location">
    <subcellularLocation>
        <location evidence="1">Endomembrane system</location>
        <topology evidence="1">Multi-pass membrane protein</topology>
    </subcellularLocation>
</comment>
<keyword evidence="3 8" id="KW-0812">Transmembrane</keyword>
<sequence length="343" mass="36583">MLLLLYLLLQAGYHVVLLVLVVLFVLAGANALTLLVYTPLRKRLAKLLGSGLAYSSLSLGPLGVVDLPLLLAGLPALALALLWFFTRRGPWAWLLQDLFGACVCFVFLRSLRLPSLRVAALLLSLMFAYDIFMVFLSPMLFHHSVMMSVATAGEPSATVSVSGECERYEGERMPMLFMIPRVGASAGEEDYAMLGLGDVVVPGLLLTLAARADLMDAHRIRSQAFAPSGSAGLAVPPLHSYWALSVVGYALGLLLALLANTLHITVNGVAGQPALLYLVPCTLGVVAARAHLKGQLPLLWSGSLLDLPLSCEGGEVQPHSPIDADADTQQSPTGDNAEYNPML</sequence>
<dbReference type="EMBL" id="HBEY01033848">
    <property type="protein sequence ID" value="CAD8612767.1"/>
    <property type="molecule type" value="Transcribed_RNA"/>
</dbReference>
<dbReference type="GO" id="GO:0030660">
    <property type="term" value="C:Golgi-associated vesicle membrane"/>
    <property type="evidence" value="ECO:0007669"/>
    <property type="project" value="TreeGrafter"/>
</dbReference>
<evidence type="ECO:0000313" key="9">
    <source>
        <dbReference type="EMBL" id="CAD8612767.1"/>
    </source>
</evidence>
<dbReference type="PANTHER" id="PTHR12174">
    <property type="entry name" value="SIGNAL PEPTIDE PEPTIDASE"/>
    <property type="match status" value="1"/>
</dbReference>